<dbReference type="EMBL" id="BLXT01001380">
    <property type="protein sequence ID" value="GFN85188.1"/>
    <property type="molecule type" value="Genomic_DNA"/>
</dbReference>
<accession>A0AAV3YT23</accession>
<dbReference type="Proteomes" id="UP000735302">
    <property type="component" value="Unassembled WGS sequence"/>
</dbReference>
<sequence length="99" mass="11233">MLIPKRLWPRQKMQRFRAMHGRLLFFHSLVTRQSKGMRPATGSAMCHSLFSTAGSYRSLSSRVRVQTCNIQVSTAFFAKVLTTVPPNRLPNGIEPTIDN</sequence>
<evidence type="ECO:0000313" key="2">
    <source>
        <dbReference type="Proteomes" id="UP000735302"/>
    </source>
</evidence>
<evidence type="ECO:0000313" key="1">
    <source>
        <dbReference type="EMBL" id="GFN85188.1"/>
    </source>
</evidence>
<dbReference type="AlphaFoldDB" id="A0AAV3YT23"/>
<reference evidence="1 2" key="1">
    <citation type="journal article" date="2021" name="Elife">
        <title>Chloroplast acquisition without the gene transfer in kleptoplastic sea slugs, Plakobranchus ocellatus.</title>
        <authorList>
            <person name="Maeda T."/>
            <person name="Takahashi S."/>
            <person name="Yoshida T."/>
            <person name="Shimamura S."/>
            <person name="Takaki Y."/>
            <person name="Nagai Y."/>
            <person name="Toyoda A."/>
            <person name="Suzuki Y."/>
            <person name="Arimoto A."/>
            <person name="Ishii H."/>
            <person name="Satoh N."/>
            <person name="Nishiyama T."/>
            <person name="Hasebe M."/>
            <person name="Maruyama T."/>
            <person name="Minagawa J."/>
            <person name="Obokata J."/>
            <person name="Shigenobu S."/>
        </authorList>
    </citation>
    <scope>NUCLEOTIDE SEQUENCE [LARGE SCALE GENOMIC DNA]</scope>
</reference>
<proteinExistence type="predicted"/>
<name>A0AAV3YT23_9GAST</name>
<gene>
    <name evidence="1" type="ORF">PoB_001169400</name>
</gene>
<keyword evidence="2" id="KW-1185">Reference proteome</keyword>
<organism evidence="1 2">
    <name type="scientific">Plakobranchus ocellatus</name>
    <dbReference type="NCBI Taxonomy" id="259542"/>
    <lineage>
        <taxon>Eukaryota</taxon>
        <taxon>Metazoa</taxon>
        <taxon>Spiralia</taxon>
        <taxon>Lophotrochozoa</taxon>
        <taxon>Mollusca</taxon>
        <taxon>Gastropoda</taxon>
        <taxon>Heterobranchia</taxon>
        <taxon>Euthyneura</taxon>
        <taxon>Panpulmonata</taxon>
        <taxon>Sacoglossa</taxon>
        <taxon>Placobranchoidea</taxon>
        <taxon>Plakobranchidae</taxon>
        <taxon>Plakobranchus</taxon>
    </lineage>
</organism>
<protein>
    <submittedName>
        <fullName evidence="1">Uncharacterized protein</fullName>
    </submittedName>
</protein>
<comment type="caution">
    <text evidence="1">The sequence shown here is derived from an EMBL/GenBank/DDBJ whole genome shotgun (WGS) entry which is preliminary data.</text>
</comment>